<keyword evidence="2" id="KW-1185">Reference proteome</keyword>
<name>A0AAD6NEL3_DREDA</name>
<protein>
    <submittedName>
        <fullName evidence="1">Uncharacterized protein</fullName>
    </submittedName>
</protein>
<gene>
    <name evidence="1" type="ORF">Dda_9153</name>
</gene>
<sequence length="160" mass="19041">MTYVSWPLYKNFKTTIQLYPAEVLLLVLDKDKKSWSKDFRSTDRNTYDFLDLLVSTKLNLTDTSLTVLTSSHKHPIFDYHKRHNLVVQYERRATLARLRDYLMPHSLRDKEHLLRINSDVVKFSANIIQTMIGYAQWQEDAGIIPALYKQNRWDNYNKNT</sequence>
<organism evidence="1 2">
    <name type="scientific">Drechslerella dactyloides</name>
    <name type="common">Nematode-trapping fungus</name>
    <name type="synonym">Arthrobotrys dactyloides</name>
    <dbReference type="NCBI Taxonomy" id="74499"/>
    <lineage>
        <taxon>Eukaryota</taxon>
        <taxon>Fungi</taxon>
        <taxon>Dikarya</taxon>
        <taxon>Ascomycota</taxon>
        <taxon>Pezizomycotina</taxon>
        <taxon>Orbiliomycetes</taxon>
        <taxon>Orbiliales</taxon>
        <taxon>Orbiliaceae</taxon>
        <taxon>Drechslerella</taxon>
    </lineage>
</organism>
<dbReference type="InterPro" id="IPR029044">
    <property type="entry name" value="Nucleotide-diphossugar_trans"/>
</dbReference>
<dbReference type="Proteomes" id="UP001221413">
    <property type="component" value="Unassembled WGS sequence"/>
</dbReference>
<dbReference type="EMBL" id="JAQGDS010000015">
    <property type="protein sequence ID" value="KAJ6256061.1"/>
    <property type="molecule type" value="Genomic_DNA"/>
</dbReference>
<evidence type="ECO:0000313" key="2">
    <source>
        <dbReference type="Proteomes" id="UP001221413"/>
    </source>
</evidence>
<accession>A0AAD6NEL3</accession>
<dbReference type="Gene3D" id="3.90.550.10">
    <property type="entry name" value="Spore Coat Polysaccharide Biosynthesis Protein SpsA, Chain A"/>
    <property type="match status" value="1"/>
</dbReference>
<evidence type="ECO:0000313" key="1">
    <source>
        <dbReference type="EMBL" id="KAJ6256061.1"/>
    </source>
</evidence>
<proteinExistence type="predicted"/>
<comment type="caution">
    <text evidence="1">The sequence shown here is derived from an EMBL/GenBank/DDBJ whole genome shotgun (WGS) entry which is preliminary data.</text>
</comment>
<dbReference type="AlphaFoldDB" id="A0AAD6NEL3"/>
<dbReference type="Pfam" id="PF03452">
    <property type="entry name" value="Anp1"/>
    <property type="match status" value="1"/>
</dbReference>
<reference evidence="1" key="1">
    <citation type="submission" date="2023-01" db="EMBL/GenBank/DDBJ databases">
        <title>The chitinases involved in constricting ring structure development in the nematode-trapping fungus Drechslerella dactyloides.</title>
        <authorList>
            <person name="Wang R."/>
            <person name="Zhang L."/>
            <person name="Tang P."/>
            <person name="Li S."/>
            <person name="Liang L."/>
        </authorList>
    </citation>
    <scope>NUCLEOTIDE SEQUENCE</scope>
    <source>
        <strain evidence="1">YMF1.00031</strain>
    </source>
</reference>